<feature type="signal peptide" evidence="1">
    <location>
        <begin position="1"/>
        <end position="25"/>
    </location>
</feature>
<organism evidence="2 3">
    <name type="scientific">Drosophila lebanonensis</name>
    <name type="common">Fruit fly</name>
    <name type="synonym">Scaptodrosophila lebanonensis</name>
    <dbReference type="NCBI Taxonomy" id="7225"/>
    <lineage>
        <taxon>Eukaryota</taxon>
        <taxon>Metazoa</taxon>
        <taxon>Ecdysozoa</taxon>
        <taxon>Arthropoda</taxon>
        <taxon>Hexapoda</taxon>
        <taxon>Insecta</taxon>
        <taxon>Pterygota</taxon>
        <taxon>Neoptera</taxon>
        <taxon>Endopterygota</taxon>
        <taxon>Diptera</taxon>
        <taxon>Brachycera</taxon>
        <taxon>Muscomorpha</taxon>
        <taxon>Ephydroidea</taxon>
        <taxon>Drosophilidae</taxon>
        <taxon>Scaptodrosophila</taxon>
    </lineage>
</organism>
<proteinExistence type="predicted"/>
<evidence type="ECO:0000256" key="1">
    <source>
        <dbReference type="SAM" id="SignalP"/>
    </source>
</evidence>
<evidence type="ECO:0000313" key="3">
    <source>
        <dbReference type="RefSeq" id="XP_030374770.1"/>
    </source>
</evidence>
<feature type="chain" id="PRO_5026998269" evidence="1">
    <location>
        <begin position="26"/>
        <end position="165"/>
    </location>
</feature>
<dbReference type="RefSeq" id="XP_030374770.1">
    <property type="nucleotide sequence ID" value="XM_030518910.1"/>
</dbReference>
<reference evidence="3" key="1">
    <citation type="submission" date="2025-08" db="UniProtKB">
        <authorList>
            <consortium name="RefSeq"/>
        </authorList>
    </citation>
    <scope>IDENTIFICATION</scope>
    <source>
        <strain evidence="3">11010-0011.00</strain>
        <tissue evidence="3">Whole body</tissue>
    </source>
</reference>
<keyword evidence="1" id="KW-0732">Signal</keyword>
<dbReference type="GeneID" id="115624287"/>
<protein>
    <submittedName>
        <fullName evidence="3">Uncharacterized protein LOC115624287</fullName>
    </submittedName>
</protein>
<accession>A0A6J2TH47</accession>
<keyword evidence="2" id="KW-1185">Reference proteome</keyword>
<sequence>MQFAILKWLCNFWLLGNYLAALTHGYCLRMDGGATANTKHHMWLKQPTLAPQTALLTTNSSKGPNNGGIARPQLELGSCSRHSNENVAQQVNATARPLLQLQSLPPADMNGMNAMSLANYLYQCAMLEPIAHPPGNNKLRASSCDLKVADKLMAQSFGRPPAGLD</sequence>
<gene>
    <name evidence="3" type="primary">LOC115624287</name>
</gene>
<dbReference type="AlphaFoldDB" id="A0A6J2TH47"/>
<dbReference type="Proteomes" id="UP000504634">
    <property type="component" value="Unplaced"/>
</dbReference>
<evidence type="ECO:0000313" key="2">
    <source>
        <dbReference type="Proteomes" id="UP000504634"/>
    </source>
</evidence>
<name>A0A6J2TH47_DROLE</name>